<evidence type="ECO:0000313" key="2">
    <source>
        <dbReference type="Proteomes" id="UP000189705"/>
    </source>
</evidence>
<name>A0A3Q0G246_ALLSI</name>
<dbReference type="AlphaFoldDB" id="A0A3Q0G246"/>
<feature type="region of interest" description="Disordered" evidence="1">
    <location>
        <begin position="193"/>
        <end position="261"/>
    </location>
</feature>
<dbReference type="InParanoid" id="A0A3Q0G246"/>
<keyword evidence="2" id="KW-1185">Reference proteome</keyword>
<feature type="compositionally biased region" description="Low complexity" evidence="1">
    <location>
        <begin position="24"/>
        <end position="38"/>
    </location>
</feature>
<evidence type="ECO:0000256" key="1">
    <source>
        <dbReference type="SAM" id="MobiDB-lite"/>
    </source>
</evidence>
<dbReference type="RefSeq" id="XP_025052148.1">
    <property type="nucleotide sequence ID" value="XM_025196363.1"/>
</dbReference>
<dbReference type="GeneID" id="112549196"/>
<reference evidence="3" key="1">
    <citation type="submission" date="2025-08" db="UniProtKB">
        <authorList>
            <consortium name="RefSeq"/>
        </authorList>
    </citation>
    <scope>IDENTIFICATION</scope>
</reference>
<evidence type="ECO:0000313" key="3">
    <source>
        <dbReference type="RefSeq" id="XP_025052148.1"/>
    </source>
</evidence>
<gene>
    <name evidence="3" type="primary">LOC112549196</name>
</gene>
<feature type="region of interest" description="Disordered" evidence="1">
    <location>
        <begin position="1"/>
        <end position="38"/>
    </location>
</feature>
<dbReference type="KEGG" id="asn:112549196"/>
<protein>
    <submittedName>
        <fullName evidence="3">Uncharacterized protein LOC112549196</fullName>
    </submittedName>
</protein>
<sequence>MLNKRHPRRSASAGLSRDPAGCREGTAGPAAGETPGAARCGDNWLGHTAGQGRRAGQGRAVAGFVWMPDPASIPVPVSGLGTHPRLHDIQRVQRSWVQDAGRRRHPHLCWTGLEQLMRVSQALYGWQGSSPRSRGAWAEDQSPSGHCYRALARVSLAPAHLGCYASLTRGHLTGHLAQRAQCPQPWIPARCDPGSQAGFGQQLPPEASSVAARDKGPCRGCSSPSAPPEPSWVLGPAHTAGTRASWRRHPSAGQGDSSVAPWKRVKTRAAEQRQAQLGLVWQGARQTASGTRAGPRVCCWGLEPDWPGRWSLRPSLDQIPRGTRCLLTPASPSSPRLLALHIILAPGRRRAELEMEQELQGRAPGHRSQQGGVCCLRGCRCSERGGQACMQAARSPGAGAASLLHAN</sequence>
<proteinExistence type="predicted"/>
<dbReference type="Proteomes" id="UP000189705">
    <property type="component" value="Unplaced"/>
</dbReference>
<organism evidence="2 3">
    <name type="scientific">Alligator sinensis</name>
    <name type="common">Chinese alligator</name>
    <dbReference type="NCBI Taxonomy" id="38654"/>
    <lineage>
        <taxon>Eukaryota</taxon>
        <taxon>Metazoa</taxon>
        <taxon>Chordata</taxon>
        <taxon>Craniata</taxon>
        <taxon>Vertebrata</taxon>
        <taxon>Euteleostomi</taxon>
        <taxon>Archelosauria</taxon>
        <taxon>Archosauria</taxon>
        <taxon>Crocodylia</taxon>
        <taxon>Alligatoridae</taxon>
        <taxon>Alligatorinae</taxon>
        <taxon>Alligator</taxon>
    </lineage>
</organism>
<accession>A0A3Q0G246</accession>